<sequence length="208" mass="24909">MVETNFVSPAFEELMDTQIRDHRVAVRQRSKANIHISVFDAVFTRIMANDLIENKLFSIKIKRESFTMNWSDFDNSKVEHDDEIKNSDPEKIQEEIIDKSGGIKLIPDIYQCYNIAIFESTDFDGDDKISYFLYKFKYHQKMFHFKPMKRLFGNIKKKIIFYVEFGIRRQKKWFVARLIFSLHKNPKEEVHCKANHQLQTFLQKSRPK</sequence>
<dbReference type="AlphaFoldDB" id="A0A0B5D2M4"/>
<evidence type="ECO:0000313" key="1">
    <source>
        <dbReference type="EMBL" id="AJE29372.1"/>
    </source>
</evidence>
<dbReference type="EMBL" id="KM371275">
    <property type="protein sequence ID" value="AJE29372.1"/>
    <property type="molecule type" value="Genomic_DNA"/>
</dbReference>
<accession>A0A0B5D2M4</accession>
<protein>
    <submittedName>
        <fullName evidence="1">Putative gag protein</fullName>
    </submittedName>
</protein>
<name>A0A0B5D2M4_COFCA</name>
<proteinExistence type="predicted"/>
<reference evidence="1" key="1">
    <citation type="journal article" date="2015" name="Genome Biol. Evol.">
        <title>Terminal-repeat Retrotransposons with GAG domain (TR-GAG) in plant genomes: A new testimony on the complex world of transposable elements.</title>
        <authorList>
            <person name="Chaparro C."/>
            <person name="Gayraud T."/>
            <person name="Fernandes de Souza R."/>
            <person name="Silva Domingues D."/>
            <person name="Akaffou S."/>
            <person name="Laforga Vanzela A.L."/>
            <person name="de Kohcko A."/>
            <person name="Rigoreau M."/>
            <person name="Crouzillat D."/>
            <person name="Hamon S."/>
            <person name="Hamon P."/>
            <person name="Guyot R."/>
        </authorList>
    </citation>
    <scope>NUCLEOTIDE SEQUENCE</scope>
</reference>
<organism evidence="1">
    <name type="scientific">Coffea canephora</name>
    <name type="common">Robusta coffee</name>
    <dbReference type="NCBI Taxonomy" id="49390"/>
    <lineage>
        <taxon>Eukaryota</taxon>
        <taxon>Viridiplantae</taxon>
        <taxon>Streptophyta</taxon>
        <taxon>Embryophyta</taxon>
        <taxon>Tracheophyta</taxon>
        <taxon>Spermatophyta</taxon>
        <taxon>Magnoliopsida</taxon>
        <taxon>eudicotyledons</taxon>
        <taxon>Gunneridae</taxon>
        <taxon>Pentapetalae</taxon>
        <taxon>asterids</taxon>
        <taxon>lamiids</taxon>
        <taxon>Gentianales</taxon>
        <taxon>Rubiaceae</taxon>
        <taxon>Ixoroideae</taxon>
        <taxon>Gardenieae complex</taxon>
        <taxon>Bertiereae - Coffeeae clade</taxon>
        <taxon>Coffeeae</taxon>
        <taxon>Coffea</taxon>
    </lineage>
</organism>